<reference evidence="4 5" key="1">
    <citation type="submission" date="2014-09" db="EMBL/GenBank/DDBJ databases">
        <authorList>
            <person name="Ellenberger Sabrina"/>
        </authorList>
    </citation>
    <scope>NUCLEOTIDE SEQUENCE [LARGE SCALE GENOMIC DNA]</scope>
    <source>
        <strain evidence="4 5">CBS 412.66</strain>
    </source>
</reference>
<protein>
    <recommendedName>
        <fullName evidence="3">Yeast cell wall synthesis Kre9/Knh1-like N-terminal domain-containing protein</fullName>
    </recommendedName>
</protein>
<dbReference type="AlphaFoldDB" id="A0A0B7N8V5"/>
<sequence length="136" mass="14916">MFNKTTATVLFVFAFLLSMASALVINPKITTPNSGTKWRAGQTYVVKWETTYNDGTGKQVPIPSEYKGTIKLGYLEKNDPYNEHLKFGDLAKDFALNAGSQTITLPADLETKTSYIIVLMGNSGNASPKFTIQAAR</sequence>
<dbReference type="Proteomes" id="UP000054107">
    <property type="component" value="Unassembled WGS sequence"/>
</dbReference>
<dbReference type="InterPro" id="IPR018466">
    <property type="entry name" value="Kre9/Knh1-like_N"/>
</dbReference>
<feature type="signal peptide" evidence="2">
    <location>
        <begin position="1"/>
        <end position="22"/>
    </location>
</feature>
<dbReference type="STRING" id="35722.A0A0B7N8V5"/>
<evidence type="ECO:0000313" key="4">
    <source>
        <dbReference type="EMBL" id="CEP11853.1"/>
    </source>
</evidence>
<keyword evidence="1 2" id="KW-0732">Signal</keyword>
<dbReference type="EMBL" id="LN726961">
    <property type="protein sequence ID" value="CEP11853.1"/>
    <property type="molecule type" value="Genomic_DNA"/>
</dbReference>
<evidence type="ECO:0000259" key="3">
    <source>
        <dbReference type="Pfam" id="PF10342"/>
    </source>
</evidence>
<feature type="domain" description="Yeast cell wall synthesis Kre9/Knh1-like N-terminal" evidence="3">
    <location>
        <begin position="31"/>
        <end position="132"/>
    </location>
</feature>
<organism evidence="4 5">
    <name type="scientific">Parasitella parasitica</name>
    <dbReference type="NCBI Taxonomy" id="35722"/>
    <lineage>
        <taxon>Eukaryota</taxon>
        <taxon>Fungi</taxon>
        <taxon>Fungi incertae sedis</taxon>
        <taxon>Mucoromycota</taxon>
        <taxon>Mucoromycotina</taxon>
        <taxon>Mucoromycetes</taxon>
        <taxon>Mucorales</taxon>
        <taxon>Mucorineae</taxon>
        <taxon>Mucoraceae</taxon>
        <taxon>Parasitella</taxon>
    </lineage>
</organism>
<accession>A0A0B7N8V5</accession>
<evidence type="ECO:0000313" key="5">
    <source>
        <dbReference type="Proteomes" id="UP000054107"/>
    </source>
</evidence>
<proteinExistence type="predicted"/>
<evidence type="ECO:0000256" key="1">
    <source>
        <dbReference type="ARBA" id="ARBA00022729"/>
    </source>
</evidence>
<name>A0A0B7N8V5_9FUNG</name>
<keyword evidence="5" id="KW-1185">Reference proteome</keyword>
<dbReference type="OrthoDB" id="2339190at2759"/>
<feature type="chain" id="PRO_5002137860" description="Yeast cell wall synthesis Kre9/Knh1-like N-terminal domain-containing protein" evidence="2">
    <location>
        <begin position="23"/>
        <end position="136"/>
    </location>
</feature>
<dbReference type="Pfam" id="PF10342">
    <property type="entry name" value="Kre9_KNH"/>
    <property type="match status" value="1"/>
</dbReference>
<gene>
    <name evidence="4" type="primary">PARPA_05742.1 scaffold 19499</name>
</gene>
<evidence type="ECO:0000256" key="2">
    <source>
        <dbReference type="SAM" id="SignalP"/>
    </source>
</evidence>